<dbReference type="AlphaFoldDB" id="A0A553PHD0"/>
<sequence length="240" mass="26228">MVLTIQYLFGDALTDSTDCVGPFGEPYPTFAIDQLLPKLDLKSNQRGGRTLFAQPLITSESVKETRKNLLSTYAKANRKLDSGVDSFETVIHRVKRQAEQADSNSTQTDTDTDTDTVTESESSAQTCKSAAPSRLCQTMYNTSAPMFGVSLTSGNPVTIVQKFPELLQQVVYETCTANECDLLHGECVQTFIPYLFLVIPLGPVTLTGQDYVLVESGCSCRPKYAGNRDPDPLSGIPDFS</sequence>
<dbReference type="PANTHER" id="PTHR41153">
    <property type="entry name" value="RE41427P"/>
    <property type="match status" value="1"/>
</dbReference>
<dbReference type="STRING" id="6832.A0A553PHD0"/>
<dbReference type="InterPro" id="IPR029034">
    <property type="entry name" value="Cystine-knot_cytokine"/>
</dbReference>
<comment type="caution">
    <text evidence="2">The sequence shown here is derived from an EMBL/GenBank/DDBJ whole genome shotgun (WGS) entry which is preliminary data.</text>
</comment>
<proteinExistence type="predicted"/>
<feature type="region of interest" description="Disordered" evidence="1">
    <location>
        <begin position="95"/>
        <end position="125"/>
    </location>
</feature>
<gene>
    <name evidence="2" type="ORF">TCAL_02702</name>
</gene>
<evidence type="ECO:0000313" key="2">
    <source>
        <dbReference type="EMBL" id="TRY77088.1"/>
    </source>
</evidence>
<organism evidence="2 3">
    <name type="scientific">Tigriopus californicus</name>
    <name type="common">Marine copepod</name>
    <dbReference type="NCBI Taxonomy" id="6832"/>
    <lineage>
        <taxon>Eukaryota</taxon>
        <taxon>Metazoa</taxon>
        <taxon>Ecdysozoa</taxon>
        <taxon>Arthropoda</taxon>
        <taxon>Crustacea</taxon>
        <taxon>Multicrustacea</taxon>
        <taxon>Hexanauplia</taxon>
        <taxon>Copepoda</taxon>
        <taxon>Harpacticoida</taxon>
        <taxon>Harpacticidae</taxon>
        <taxon>Tigriopus</taxon>
    </lineage>
</organism>
<reference evidence="2 3" key="1">
    <citation type="journal article" date="2018" name="Nat. Ecol. Evol.">
        <title>Genomic signatures of mitonuclear coevolution across populations of Tigriopus californicus.</title>
        <authorList>
            <person name="Barreto F.S."/>
            <person name="Watson E.T."/>
            <person name="Lima T.G."/>
            <person name="Willett C.S."/>
            <person name="Edmands S."/>
            <person name="Li W."/>
            <person name="Burton R.S."/>
        </authorList>
    </citation>
    <scope>NUCLEOTIDE SEQUENCE [LARGE SCALE GENOMIC DNA]</scope>
    <source>
        <strain evidence="2 3">San Diego</strain>
    </source>
</reference>
<evidence type="ECO:0000313" key="3">
    <source>
        <dbReference type="Proteomes" id="UP000318571"/>
    </source>
</evidence>
<keyword evidence="3" id="KW-1185">Reference proteome</keyword>
<evidence type="ECO:0000256" key="1">
    <source>
        <dbReference type="SAM" id="MobiDB-lite"/>
    </source>
</evidence>
<dbReference type="Proteomes" id="UP000318571">
    <property type="component" value="Chromosome 5"/>
</dbReference>
<name>A0A553PHD0_TIGCA</name>
<dbReference type="Gene3D" id="2.10.90.10">
    <property type="entry name" value="Cystine-knot cytokines"/>
    <property type="match status" value="1"/>
</dbReference>
<protein>
    <submittedName>
        <fullName evidence="2">Uncharacterized protein</fullName>
    </submittedName>
</protein>
<dbReference type="SUPFAM" id="SSF57501">
    <property type="entry name" value="Cystine-knot cytokines"/>
    <property type="match status" value="1"/>
</dbReference>
<accession>A0A553PHD0</accession>
<dbReference type="EMBL" id="VCGU01000004">
    <property type="protein sequence ID" value="TRY77088.1"/>
    <property type="molecule type" value="Genomic_DNA"/>
</dbReference>
<dbReference type="PANTHER" id="PTHR41153:SF2">
    <property type="entry name" value="RE41427P"/>
    <property type="match status" value="1"/>
</dbReference>